<reference evidence="5 6" key="1">
    <citation type="submission" date="2019-06" db="EMBL/GenBank/DDBJ databases">
        <title>Paenimaribius caenipelagi gen. nov., sp. nov., isolated from a tidal flat.</title>
        <authorList>
            <person name="Yoon J.-H."/>
        </authorList>
    </citation>
    <scope>NUCLEOTIDE SEQUENCE [LARGE SCALE GENOMIC DNA]</scope>
    <source>
        <strain evidence="5 6">JBTF-M29</strain>
    </source>
</reference>
<dbReference type="CDD" id="cd01392">
    <property type="entry name" value="HTH_LacI"/>
    <property type="match status" value="1"/>
</dbReference>
<keyword evidence="6" id="KW-1185">Reference proteome</keyword>
<dbReference type="GO" id="GO:0000976">
    <property type="term" value="F:transcription cis-regulatory region binding"/>
    <property type="evidence" value="ECO:0007669"/>
    <property type="project" value="TreeGrafter"/>
</dbReference>
<dbReference type="Gene3D" id="3.40.50.2300">
    <property type="match status" value="2"/>
</dbReference>
<dbReference type="InterPro" id="IPR010982">
    <property type="entry name" value="Lambda_DNA-bd_dom_sf"/>
</dbReference>
<comment type="caution">
    <text evidence="5">The sequence shown here is derived from an EMBL/GenBank/DDBJ whole genome shotgun (WGS) entry which is preliminary data.</text>
</comment>
<gene>
    <name evidence="5" type="ORF">FEV53_18430</name>
</gene>
<dbReference type="GO" id="GO:0003700">
    <property type="term" value="F:DNA-binding transcription factor activity"/>
    <property type="evidence" value="ECO:0007669"/>
    <property type="project" value="TreeGrafter"/>
</dbReference>
<evidence type="ECO:0000256" key="3">
    <source>
        <dbReference type="ARBA" id="ARBA00023163"/>
    </source>
</evidence>
<feature type="domain" description="HTH lacI-type" evidence="4">
    <location>
        <begin position="10"/>
        <end position="64"/>
    </location>
</feature>
<name>A0A547PKR0_9RHOB</name>
<evidence type="ECO:0000256" key="1">
    <source>
        <dbReference type="ARBA" id="ARBA00023015"/>
    </source>
</evidence>
<dbReference type="SMART" id="SM00354">
    <property type="entry name" value="HTH_LACI"/>
    <property type="match status" value="1"/>
</dbReference>
<evidence type="ECO:0000256" key="2">
    <source>
        <dbReference type="ARBA" id="ARBA00023125"/>
    </source>
</evidence>
<organism evidence="5 6">
    <name type="scientific">Palleronia caenipelagi</name>
    <dbReference type="NCBI Taxonomy" id="2489174"/>
    <lineage>
        <taxon>Bacteria</taxon>
        <taxon>Pseudomonadati</taxon>
        <taxon>Pseudomonadota</taxon>
        <taxon>Alphaproteobacteria</taxon>
        <taxon>Rhodobacterales</taxon>
        <taxon>Roseobacteraceae</taxon>
        <taxon>Palleronia</taxon>
    </lineage>
</organism>
<dbReference type="SUPFAM" id="SSF53822">
    <property type="entry name" value="Periplasmic binding protein-like I"/>
    <property type="match status" value="1"/>
</dbReference>
<dbReference type="AlphaFoldDB" id="A0A547PKR0"/>
<dbReference type="PROSITE" id="PS50932">
    <property type="entry name" value="HTH_LACI_2"/>
    <property type="match status" value="1"/>
</dbReference>
<dbReference type="InterPro" id="IPR001761">
    <property type="entry name" value="Peripla_BP/Lac1_sug-bd_dom"/>
</dbReference>
<evidence type="ECO:0000259" key="4">
    <source>
        <dbReference type="PROSITE" id="PS50932"/>
    </source>
</evidence>
<keyword evidence="1" id="KW-0805">Transcription regulation</keyword>
<keyword evidence="3" id="KW-0804">Transcription</keyword>
<evidence type="ECO:0000313" key="5">
    <source>
        <dbReference type="EMBL" id="TRD14738.1"/>
    </source>
</evidence>
<dbReference type="InterPro" id="IPR000843">
    <property type="entry name" value="HTH_LacI"/>
</dbReference>
<dbReference type="CDD" id="cd20010">
    <property type="entry name" value="PBP1_AglR-like"/>
    <property type="match status" value="1"/>
</dbReference>
<dbReference type="Gene3D" id="1.10.260.40">
    <property type="entry name" value="lambda repressor-like DNA-binding domains"/>
    <property type="match status" value="1"/>
</dbReference>
<dbReference type="InterPro" id="IPR028082">
    <property type="entry name" value="Peripla_BP_I"/>
</dbReference>
<dbReference type="Proteomes" id="UP000318590">
    <property type="component" value="Unassembled WGS sequence"/>
</dbReference>
<keyword evidence="2" id="KW-0238">DNA-binding</keyword>
<dbReference type="Pfam" id="PF00532">
    <property type="entry name" value="Peripla_BP_1"/>
    <property type="match status" value="1"/>
</dbReference>
<sequence>MLQKRLDNVTTLKDLSRHLKLSVTQVSRALNDHDDVSQATKERVQKAAKLLNYRVNMSAKRLVTGRSGIVGLVVEQDGDVLEPQLFTQVIWGLSHAFSERGRQFILHATGAGGDVLREYESLIDSAGIDGFVITEPTLNDRRIAYLINRKVPFVVHGRVPDHTDYAFYDIDNFAVGHDLTRYLIDRGHQRIAFLNGPANRTYVEARREGYVAALTGAGLALDQTLHITGDMAATAGLVSCIRLFDKDNVSPTAIVCSNITLAEGAYAGLKALGLAVPDDVSVVAHDDLLPGHAATSFTPPLTTTMVPLSKGWPPIADLLSREIDGAPLEQVQMVESMDLIERGSVRTL</sequence>
<accession>A0A547PKR0</accession>
<protein>
    <submittedName>
        <fullName evidence="5">LacI family transcriptional regulator</fullName>
    </submittedName>
</protein>
<proteinExistence type="predicted"/>
<dbReference type="OrthoDB" id="234496at2"/>
<evidence type="ECO:0000313" key="6">
    <source>
        <dbReference type="Proteomes" id="UP000318590"/>
    </source>
</evidence>
<dbReference type="SUPFAM" id="SSF47413">
    <property type="entry name" value="lambda repressor-like DNA-binding domains"/>
    <property type="match status" value="1"/>
</dbReference>
<dbReference type="PANTHER" id="PTHR30146:SF153">
    <property type="entry name" value="LACTOSE OPERON REPRESSOR"/>
    <property type="match status" value="1"/>
</dbReference>
<dbReference type="PANTHER" id="PTHR30146">
    <property type="entry name" value="LACI-RELATED TRANSCRIPTIONAL REPRESSOR"/>
    <property type="match status" value="1"/>
</dbReference>
<dbReference type="Pfam" id="PF00356">
    <property type="entry name" value="LacI"/>
    <property type="match status" value="1"/>
</dbReference>
<dbReference type="EMBL" id="VFSV01000065">
    <property type="protein sequence ID" value="TRD14738.1"/>
    <property type="molecule type" value="Genomic_DNA"/>
</dbReference>